<keyword evidence="6 10" id="KW-0472">Membrane</keyword>
<dbReference type="FunCoup" id="F6QP05">
    <property type="interactions" value="2"/>
</dbReference>
<dbReference type="PROSITE" id="PS50262">
    <property type="entry name" value="G_PROTEIN_RECEP_F1_2"/>
    <property type="match status" value="1"/>
</dbReference>
<dbReference type="AlphaFoldDB" id="F6QP05"/>
<evidence type="ECO:0000256" key="8">
    <source>
        <dbReference type="ARBA" id="ARBA00023180"/>
    </source>
</evidence>
<dbReference type="Proteomes" id="UP000008144">
    <property type="component" value="Chromosome 9"/>
</dbReference>
<dbReference type="GO" id="GO:0007189">
    <property type="term" value="P:adenylate cyclase-activating G protein-coupled receptor signaling pathway"/>
    <property type="evidence" value="ECO:0000318"/>
    <property type="project" value="GO_Central"/>
</dbReference>
<feature type="transmembrane region" description="Helical" evidence="10">
    <location>
        <begin position="12"/>
        <end position="34"/>
    </location>
</feature>
<reference evidence="12" key="4">
    <citation type="submission" date="2025-09" db="UniProtKB">
        <authorList>
            <consortium name="Ensembl"/>
        </authorList>
    </citation>
    <scope>IDENTIFICATION</scope>
</reference>
<dbReference type="GO" id="GO:0005886">
    <property type="term" value="C:plasma membrane"/>
    <property type="evidence" value="ECO:0000318"/>
    <property type="project" value="GO_Central"/>
</dbReference>
<keyword evidence="7" id="KW-0675">Receptor</keyword>
<proteinExistence type="predicted"/>
<organism evidence="12 13">
    <name type="scientific">Ciona intestinalis</name>
    <name type="common">Transparent sea squirt</name>
    <name type="synonym">Ascidia intestinalis</name>
    <dbReference type="NCBI Taxonomy" id="7719"/>
    <lineage>
        <taxon>Eukaryota</taxon>
        <taxon>Metazoa</taxon>
        <taxon>Chordata</taxon>
        <taxon>Tunicata</taxon>
        <taxon>Ascidiacea</taxon>
        <taxon>Phlebobranchia</taxon>
        <taxon>Cionidae</taxon>
        <taxon>Ciona</taxon>
    </lineage>
</organism>
<evidence type="ECO:0000256" key="10">
    <source>
        <dbReference type="SAM" id="Phobius"/>
    </source>
</evidence>
<feature type="transmembrane region" description="Helical" evidence="10">
    <location>
        <begin position="93"/>
        <end position="116"/>
    </location>
</feature>
<dbReference type="InParanoid" id="F6QP05"/>
<dbReference type="SUPFAM" id="SSF81321">
    <property type="entry name" value="Family A G protein-coupled receptor-like"/>
    <property type="match status" value="1"/>
</dbReference>
<evidence type="ECO:0000259" key="11">
    <source>
        <dbReference type="PROSITE" id="PS50262"/>
    </source>
</evidence>
<evidence type="ECO:0000256" key="2">
    <source>
        <dbReference type="ARBA" id="ARBA00022475"/>
    </source>
</evidence>
<keyword evidence="8" id="KW-0325">Glycoprotein</keyword>
<keyword evidence="13" id="KW-1185">Reference proteome</keyword>
<dbReference type="Pfam" id="PF00001">
    <property type="entry name" value="7tm_1"/>
    <property type="match status" value="1"/>
</dbReference>
<dbReference type="STRING" id="7719.ENSCINP00000013599"/>
<protein>
    <recommendedName>
        <fullName evidence="11">G-protein coupled receptors family 1 profile domain-containing protein</fullName>
    </recommendedName>
</protein>
<dbReference type="GO" id="GO:0006954">
    <property type="term" value="P:inflammatory response"/>
    <property type="evidence" value="ECO:0000318"/>
    <property type="project" value="GO_Central"/>
</dbReference>
<name>F6QP05_CIOIN</name>
<dbReference type="GO" id="GO:0007204">
    <property type="term" value="P:positive regulation of cytosolic calcium ion concentration"/>
    <property type="evidence" value="ECO:0000318"/>
    <property type="project" value="GO_Central"/>
</dbReference>
<keyword evidence="4 10" id="KW-1133">Transmembrane helix</keyword>
<dbReference type="EMBL" id="EAAA01003004">
    <property type="status" value="NOT_ANNOTATED_CDS"/>
    <property type="molecule type" value="Genomic_DNA"/>
</dbReference>
<feature type="domain" description="G-protein coupled receptors family 1 profile" evidence="11">
    <location>
        <begin position="1"/>
        <end position="262"/>
    </location>
</feature>
<dbReference type="OMA" id="INTRRMS"/>
<reference evidence="12" key="3">
    <citation type="submission" date="2025-08" db="UniProtKB">
        <authorList>
            <consortium name="Ensembl"/>
        </authorList>
    </citation>
    <scope>IDENTIFICATION</scope>
</reference>
<evidence type="ECO:0000256" key="6">
    <source>
        <dbReference type="ARBA" id="ARBA00023136"/>
    </source>
</evidence>
<reference evidence="12" key="2">
    <citation type="journal article" date="2008" name="Genome Biol.">
        <title>Improved genome assembly and evidence-based global gene model set for the chordate Ciona intestinalis: new insight into intron and operon populations.</title>
        <authorList>
            <person name="Satou Y."/>
            <person name="Mineta K."/>
            <person name="Ogasawara M."/>
            <person name="Sasakura Y."/>
            <person name="Shoguchi E."/>
            <person name="Ueno K."/>
            <person name="Yamada L."/>
            <person name="Matsumoto J."/>
            <person name="Wasserscheid J."/>
            <person name="Dewar K."/>
            <person name="Wiley G.B."/>
            <person name="Macmil S.L."/>
            <person name="Roe B.A."/>
            <person name="Zeller R.W."/>
            <person name="Hastings K.E."/>
            <person name="Lemaire P."/>
            <person name="Lindquist E."/>
            <person name="Endo T."/>
            <person name="Hotta K."/>
            <person name="Inaba K."/>
        </authorList>
    </citation>
    <scope>NUCLEOTIDE SEQUENCE [LARGE SCALE GENOMIC DNA]</scope>
    <source>
        <strain evidence="12">wild type</strain>
    </source>
</reference>
<keyword evidence="2" id="KW-1003">Cell membrane</keyword>
<feature type="transmembrane region" description="Helical" evidence="10">
    <location>
        <begin position="246"/>
        <end position="266"/>
    </location>
</feature>
<keyword evidence="3 10" id="KW-0812">Transmembrane</keyword>
<dbReference type="InterPro" id="IPR017452">
    <property type="entry name" value="GPCR_Rhodpsn_7TM"/>
</dbReference>
<evidence type="ECO:0000313" key="13">
    <source>
        <dbReference type="Proteomes" id="UP000008144"/>
    </source>
</evidence>
<feature type="transmembrane region" description="Helical" evidence="10">
    <location>
        <begin position="208"/>
        <end position="226"/>
    </location>
</feature>
<evidence type="ECO:0000256" key="1">
    <source>
        <dbReference type="ARBA" id="ARBA00004651"/>
    </source>
</evidence>
<dbReference type="GeneTree" id="ENSGT01050000244902"/>
<accession>F6QP05</accession>
<dbReference type="GO" id="GO:0004930">
    <property type="term" value="F:G protein-coupled receptor activity"/>
    <property type="evidence" value="ECO:0007669"/>
    <property type="project" value="UniProtKB-KW"/>
</dbReference>
<dbReference type="InterPro" id="IPR008365">
    <property type="entry name" value="Prostanoid_rcpt"/>
</dbReference>
<evidence type="ECO:0000256" key="5">
    <source>
        <dbReference type="ARBA" id="ARBA00023040"/>
    </source>
</evidence>
<evidence type="ECO:0000256" key="4">
    <source>
        <dbReference type="ARBA" id="ARBA00022989"/>
    </source>
</evidence>
<feature type="transmembrane region" description="Helical" evidence="10">
    <location>
        <begin position="143"/>
        <end position="164"/>
    </location>
</feature>
<evidence type="ECO:0000256" key="7">
    <source>
        <dbReference type="ARBA" id="ARBA00023170"/>
    </source>
</evidence>
<evidence type="ECO:0000256" key="3">
    <source>
        <dbReference type="ARBA" id="ARBA00022692"/>
    </source>
</evidence>
<dbReference type="PANTHER" id="PTHR11866">
    <property type="entry name" value="G-PROTEIN COUPLED RECEPTOR FAMILY 1 MEMBER"/>
    <property type="match status" value="1"/>
</dbReference>
<dbReference type="InterPro" id="IPR000276">
    <property type="entry name" value="GPCR_Rhodpsn"/>
</dbReference>
<dbReference type="PRINTS" id="PR01788">
    <property type="entry name" value="PROSTANOIDR"/>
</dbReference>
<evidence type="ECO:0000256" key="9">
    <source>
        <dbReference type="ARBA" id="ARBA00023224"/>
    </source>
</evidence>
<dbReference type="PRINTS" id="PR00237">
    <property type="entry name" value="GPCRRHODOPSN"/>
</dbReference>
<evidence type="ECO:0000313" key="12">
    <source>
        <dbReference type="Ensembl" id="ENSCINP00000013599.3"/>
    </source>
</evidence>
<dbReference type="PANTHER" id="PTHR11866:SF16">
    <property type="entry name" value="PROSTAGLANDIN E2 RECEPTOR EP4 SUBTYPE-LIKE PROTEIN"/>
    <property type="match status" value="1"/>
</dbReference>
<dbReference type="HOGENOM" id="CLU_045991_0_0_1"/>
<dbReference type="Ensembl" id="ENSCINT00000013599.3">
    <property type="protein sequence ID" value="ENSCINP00000013599.3"/>
    <property type="gene ID" value="ENSCING00000006628.3"/>
</dbReference>
<comment type="subcellular location">
    <subcellularLocation>
        <location evidence="1">Cell membrane</location>
        <topology evidence="1">Multi-pass membrane protein</topology>
    </subcellularLocation>
</comment>
<reference evidence="13" key="1">
    <citation type="journal article" date="2002" name="Science">
        <title>The draft genome of Ciona intestinalis: insights into chordate and vertebrate origins.</title>
        <authorList>
            <person name="Dehal P."/>
            <person name="Satou Y."/>
            <person name="Campbell R.K."/>
            <person name="Chapman J."/>
            <person name="Degnan B."/>
            <person name="De Tomaso A."/>
            <person name="Davidson B."/>
            <person name="Di Gregorio A."/>
            <person name="Gelpke M."/>
            <person name="Goodstein D.M."/>
            <person name="Harafuji N."/>
            <person name="Hastings K.E."/>
            <person name="Ho I."/>
            <person name="Hotta K."/>
            <person name="Huang W."/>
            <person name="Kawashima T."/>
            <person name="Lemaire P."/>
            <person name="Martinez D."/>
            <person name="Meinertzhagen I.A."/>
            <person name="Necula S."/>
            <person name="Nonaka M."/>
            <person name="Putnam N."/>
            <person name="Rash S."/>
            <person name="Saiga H."/>
            <person name="Satake M."/>
            <person name="Terry A."/>
            <person name="Yamada L."/>
            <person name="Wang H.G."/>
            <person name="Awazu S."/>
            <person name="Azumi K."/>
            <person name="Boore J."/>
            <person name="Branno M."/>
            <person name="Chin-Bow S."/>
            <person name="DeSantis R."/>
            <person name="Doyle S."/>
            <person name="Francino P."/>
            <person name="Keys D.N."/>
            <person name="Haga S."/>
            <person name="Hayashi H."/>
            <person name="Hino K."/>
            <person name="Imai K.S."/>
            <person name="Inaba K."/>
            <person name="Kano S."/>
            <person name="Kobayashi K."/>
            <person name="Kobayashi M."/>
            <person name="Lee B.I."/>
            <person name="Makabe K.W."/>
            <person name="Manohar C."/>
            <person name="Matassi G."/>
            <person name="Medina M."/>
            <person name="Mochizuki Y."/>
            <person name="Mount S."/>
            <person name="Morishita T."/>
            <person name="Miura S."/>
            <person name="Nakayama A."/>
            <person name="Nishizaka S."/>
            <person name="Nomoto H."/>
            <person name="Ohta F."/>
            <person name="Oishi K."/>
            <person name="Rigoutsos I."/>
            <person name="Sano M."/>
            <person name="Sasaki A."/>
            <person name="Sasakura Y."/>
            <person name="Shoguchi E."/>
            <person name="Shin-i T."/>
            <person name="Spagnuolo A."/>
            <person name="Stainier D."/>
            <person name="Suzuki M.M."/>
            <person name="Tassy O."/>
            <person name="Takatori N."/>
            <person name="Tokuoka M."/>
            <person name="Yagi K."/>
            <person name="Yoshizaki F."/>
            <person name="Wada S."/>
            <person name="Zhang C."/>
            <person name="Hyatt P.D."/>
            <person name="Larimer F."/>
            <person name="Detter C."/>
            <person name="Doggett N."/>
            <person name="Glavina T."/>
            <person name="Hawkins T."/>
            <person name="Richardson P."/>
            <person name="Lucas S."/>
            <person name="Kohara Y."/>
            <person name="Levine M."/>
            <person name="Satoh N."/>
            <person name="Rokhsar D.S."/>
        </authorList>
    </citation>
    <scope>NUCLEOTIDE SEQUENCE [LARGE SCALE GENOMIC DNA]</scope>
</reference>
<keyword evidence="9" id="KW-0807">Transducer</keyword>
<sequence>RKVKFGPFHTLVLTLAVLDLAGTLFTSPITFILYFNESHILCQGGTPLCNYSAFAMMFFGFTTMAMVMTMSIERLMSIRHAYYYHRKATATKALLVVLAIFIFSALLCAMPTLGFGKVRPMFPYSWCFADWNAQAPKDKAFNFLYVSLGVTMLFVTLVCNARVIKGLVEMKKSLCNCSFSANSLNSNHLISKWNRKSRRRTVSRETQMIIQLLVITLIFVVCWLPLMFRIFFNQLGINLSSKRDLVAIWLVAVNPILDPWVGLYSVPKVSRSMRSSTCQNHCVFRIQGLVP</sequence>
<feature type="transmembrane region" description="Helical" evidence="10">
    <location>
        <begin position="54"/>
        <end position="72"/>
    </location>
</feature>
<dbReference type="Gene3D" id="1.20.1070.10">
    <property type="entry name" value="Rhodopsin 7-helix transmembrane proteins"/>
    <property type="match status" value="1"/>
</dbReference>
<keyword evidence="5" id="KW-0297">G-protein coupled receptor</keyword>